<dbReference type="Proteomes" id="UP001062846">
    <property type="component" value="Chromosome 5"/>
</dbReference>
<evidence type="ECO:0000313" key="1">
    <source>
        <dbReference type="EMBL" id="KAI8555180.1"/>
    </source>
</evidence>
<proteinExistence type="predicted"/>
<organism evidence="1 2">
    <name type="scientific">Rhododendron molle</name>
    <name type="common">Chinese azalea</name>
    <name type="synonym">Azalea mollis</name>
    <dbReference type="NCBI Taxonomy" id="49168"/>
    <lineage>
        <taxon>Eukaryota</taxon>
        <taxon>Viridiplantae</taxon>
        <taxon>Streptophyta</taxon>
        <taxon>Embryophyta</taxon>
        <taxon>Tracheophyta</taxon>
        <taxon>Spermatophyta</taxon>
        <taxon>Magnoliopsida</taxon>
        <taxon>eudicotyledons</taxon>
        <taxon>Gunneridae</taxon>
        <taxon>Pentapetalae</taxon>
        <taxon>asterids</taxon>
        <taxon>Ericales</taxon>
        <taxon>Ericaceae</taxon>
        <taxon>Ericoideae</taxon>
        <taxon>Rhodoreae</taxon>
        <taxon>Rhododendron</taxon>
    </lineage>
</organism>
<keyword evidence="2" id="KW-1185">Reference proteome</keyword>
<name>A0ACC0NPJ9_RHOML</name>
<protein>
    <submittedName>
        <fullName evidence="1">Uncharacterized protein</fullName>
    </submittedName>
</protein>
<sequence>MKYQSVKYGILSIWRFLSLRFRDGSEGLKIMDMFSFLLYLKTQSNTCTFLFVRSSRHVYFYFIWVM</sequence>
<reference evidence="1" key="1">
    <citation type="submission" date="2022-02" db="EMBL/GenBank/DDBJ databases">
        <title>Plant Genome Project.</title>
        <authorList>
            <person name="Zhang R.-G."/>
        </authorList>
    </citation>
    <scope>NUCLEOTIDE SEQUENCE</scope>
    <source>
        <strain evidence="1">AT1</strain>
    </source>
</reference>
<dbReference type="EMBL" id="CM046392">
    <property type="protein sequence ID" value="KAI8555180.1"/>
    <property type="molecule type" value="Genomic_DNA"/>
</dbReference>
<comment type="caution">
    <text evidence="1">The sequence shown here is derived from an EMBL/GenBank/DDBJ whole genome shotgun (WGS) entry which is preliminary data.</text>
</comment>
<gene>
    <name evidence="1" type="ORF">RHMOL_Rhmol05G0155000</name>
</gene>
<evidence type="ECO:0000313" key="2">
    <source>
        <dbReference type="Proteomes" id="UP001062846"/>
    </source>
</evidence>
<accession>A0ACC0NPJ9</accession>